<evidence type="ECO:0000259" key="2">
    <source>
        <dbReference type="Pfam" id="PF23477"/>
    </source>
</evidence>
<dbReference type="Proteomes" id="UP000034799">
    <property type="component" value="Unassembled WGS sequence"/>
</dbReference>
<comment type="caution">
    <text evidence="3">The sequence shown here is derived from an EMBL/GenBank/DDBJ whole genome shotgun (WGS) entry which is preliminary data.</text>
</comment>
<proteinExistence type="predicted"/>
<dbReference type="NCBIfam" id="TIGR04272">
    <property type="entry name" value="cxxc_cxxc_Mbark"/>
    <property type="match status" value="2"/>
</dbReference>
<feature type="domain" description="CxxC-x17-CxxC" evidence="2">
    <location>
        <begin position="30"/>
        <end position="63"/>
    </location>
</feature>
<gene>
    <name evidence="3" type="ORF">UT34_C0002G0305</name>
</gene>
<dbReference type="EMBL" id="LBWK01000002">
    <property type="protein sequence ID" value="KKR05798.1"/>
    <property type="molecule type" value="Genomic_DNA"/>
</dbReference>
<dbReference type="Pfam" id="PF23477">
    <property type="entry name" value="zf_Tbcl_2"/>
    <property type="match status" value="2"/>
</dbReference>
<name>A0A0G0MRK6_9BACT</name>
<evidence type="ECO:0000313" key="4">
    <source>
        <dbReference type="Proteomes" id="UP000034799"/>
    </source>
</evidence>
<sequence>MNKVIKTRNYNSDRKSGGRPFNRGQSDRPEMHDAICDNCRKNCKVPFKPTGGKPIYCSNCFEKVGGGNNDRDRRGSRDSGYSRDARDFQNKEMFSAVCIDCGKECEVPFRPTGDKPIYCSRCFEKRGNTRESDANGVSMSIVKGLVPNPNAARDKVLEEISTKLDKIITLLEPKKVVKKAKKITVKEL</sequence>
<dbReference type="AlphaFoldDB" id="A0A0G0MRK6"/>
<feature type="domain" description="CxxC-x17-CxxC" evidence="2">
    <location>
        <begin position="91"/>
        <end position="126"/>
    </location>
</feature>
<organism evidence="3 4">
    <name type="scientific">candidate division WS6 bacterium GW2011_GWF2_39_15</name>
    <dbReference type="NCBI Taxonomy" id="1619100"/>
    <lineage>
        <taxon>Bacteria</taxon>
        <taxon>Candidatus Dojkabacteria</taxon>
    </lineage>
</organism>
<dbReference type="InterPro" id="IPR026363">
    <property type="entry name" value="CxxC-x17-CxxC_dom"/>
</dbReference>
<protein>
    <recommendedName>
        <fullName evidence="2">CxxC-x17-CxxC domain-containing protein</fullName>
    </recommendedName>
</protein>
<evidence type="ECO:0000256" key="1">
    <source>
        <dbReference type="SAM" id="MobiDB-lite"/>
    </source>
</evidence>
<evidence type="ECO:0000313" key="3">
    <source>
        <dbReference type="EMBL" id="KKR05798.1"/>
    </source>
</evidence>
<accession>A0A0G0MRK6</accession>
<reference evidence="3 4" key="1">
    <citation type="journal article" date="2015" name="Nature">
        <title>rRNA introns, odd ribosomes, and small enigmatic genomes across a large radiation of phyla.</title>
        <authorList>
            <person name="Brown C.T."/>
            <person name="Hug L.A."/>
            <person name="Thomas B.C."/>
            <person name="Sharon I."/>
            <person name="Castelle C.J."/>
            <person name="Singh A."/>
            <person name="Wilkins M.J."/>
            <person name="Williams K.H."/>
            <person name="Banfield J.F."/>
        </authorList>
    </citation>
    <scope>NUCLEOTIDE SEQUENCE [LARGE SCALE GENOMIC DNA]</scope>
</reference>
<dbReference type="STRING" id="1619100.UT34_C0002G0305"/>
<feature type="region of interest" description="Disordered" evidence="1">
    <location>
        <begin position="1"/>
        <end position="28"/>
    </location>
</feature>